<dbReference type="SMART" id="SM00758">
    <property type="entry name" value="PA14"/>
    <property type="match status" value="1"/>
</dbReference>
<comment type="catalytic activity">
    <reaction evidence="1 9">
        <text>Hydrolysis of terminal, non-reducing beta-D-glucosyl residues with release of beta-D-glucose.</text>
        <dbReference type="EC" id="3.2.1.21"/>
    </reaction>
</comment>
<organism evidence="11 12">
    <name type="scientific">Dactylonectria estremocensis</name>
    <dbReference type="NCBI Taxonomy" id="1079267"/>
    <lineage>
        <taxon>Eukaryota</taxon>
        <taxon>Fungi</taxon>
        <taxon>Dikarya</taxon>
        <taxon>Ascomycota</taxon>
        <taxon>Pezizomycotina</taxon>
        <taxon>Sordariomycetes</taxon>
        <taxon>Hypocreomycetidae</taxon>
        <taxon>Hypocreales</taxon>
        <taxon>Nectriaceae</taxon>
        <taxon>Dactylonectria</taxon>
    </lineage>
</organism>
<evidence type="ECO:0000256" key="1">
    <source>
        <dbReference type="ARBA" id="ARBA00000448"/>
    </source>
</evidence>
<dbReference type="PANTHER" id="PTHR42715:SF27">
    <property type="entry name" value="BETA-GLUCOSIDASE-RELATED"/>
    <property type="match status" value="1"/>
</dbReference>
<dbReference type="InterPro" id="IPR001764">
    <property type="entry name" value="Glyco_hydro_3_N"/>
</dbReference>
<dbReference type="InterPro" id="IPR017853">
    <property type="entry name" value="GH"/>
</dbReference>
<evidence type="ECO:0000256" key="3">
    <source>
        <dbReference type="ARBA" id="ARBA00005336"/>
    </source>
</evidence>
<proteinExistence type="inferred from homology"/>
<evidence type="ECO:0000256" key="2">
    <source>
        <dbReference type="ARBA" id="ARBA00004987"/>
    </source>
</evidence>
<gene>
    <name evidence="11" type="ORF">B0J13DRAFT_526120</name>
</gene>
<comment type="similarity">
    <text evidence="3 9">Belongs to the glycosyl hydrolase 3 family.</text>
</comment>
<feature type="domain" description="PA14" evidence="10">
    <location>
        <begin position="398"/>
        <end position="557"/>
    </location>
</feature>
<dbReference type="Gene3D" id="2.60.120.260">
    <property type="entry name" value="Galactose-binding domain-like"/>
    <property type="match status" value="1"/>
</dbReference>
<dbReference type="EC" id="3.2.1.21" evidence="9"/>
<dbReference type="InterPro" id="IPR019800">
    <property type="entry name" value="Glyco_hydro_3_AS"/>
</dbReference>
<dbReference type="InterPro" id="IPR026891">
    <property type="entry name" value="Fn3-like"/>
</dbReference>
<evidence type="ECO:0000256" key="5">
    <source>
        <dbReference type="ARBA" id="ARBA00023180"/>
    </source>
</evidence>
<keyword evidence="8 9" id="KW-0624">Polysaccharide degradation</keyword>
<keyword evidence="5" id="KW-0325">Glycoprotein</keyword>
<evidence type="ECO:0000256" key="4">
    <source>
        <dbReference type="ARBA" id="ARBA00022801"/>
    </source>
</evidence>
<dbReference type="AlphaFoldDB" id="A0A9P9ERJ6"/>
<dbReference type="EMBL" id="JAGMUU010000011">
    <property type="protein sequence ID" value="KAH7142666.1"/>
    <property type="molecule type" value="Genomic_DNA"/>
</dbReference>
<keyword evidence="7 9" id="KW-0326">Glycosidase</keyword>
<evidence type="ECO:0000256" key="9">
    <source>
        <dbReference type="RuleBase" id="RU361161"/>
    </source>
</evidence>
<dbReference type="InterPro" id="IPR036881">
    <property type="entry name" value="Glyco_hydro_3_C_sf"/>
</dbReference>
<dbReference type="PANTHER" id="PTHR42715">
    <property type="entry name" value="BETA-GLUCOSIDASE"/>
    <property type="match status" value="1"/>
</dbReference>
<dbReference type="Gene3D" id="2.60.40.10">
    <property type="entry name" value="Immunoglobulins"/>
    <property type="match status" value="1"/>
</dbReference>
<dbReference type="GO" id="GO:0009251">
    <property type="term" value="P:glucan catabolic process"/>
    <property type="evidence" value="ECO:0007669"/>
    <property type="project" value="TreeGrafter"/>
</dbReference>
<evidence type="ECO:0000313" key="12">
    <source>
        <dbReference type="Proteomes" id="UP000717696"/>
    </source>
</evidence>
<dbReference type="InterPro" id="IPR002772">
    <property type="entry name" value="Glyco_hydro_3_C"/>
</dbReference>
<keyword evidence="6 9" id="KW-0119">Carbohydrate metabolism</keyword>
<dbReference type="InterPro" id="IPR011658">
    <property type="entry name" value="PA14_dom"/>
</dbReference>
<evidence type="ECO:0000259" key="10">
    <source>
        <dbReference type="PROSITE" id="PS51820"/>
    </source>
</evidence>
<dbReference type="Pfam" id="PF00933">
    <property type="entry name" value="Glyco_hydro_3"/>
    <property type="match status" value="1"/>
</dbReference>
<dbReference type="Gene3D" id="3.20.20.300">
    <property type="entry name" value="Glycoside hydrolase, family 3, N-terminal domain"/>
    <property type="match status" value="1"/>
</dbReference>
<dbReference type="Pfam" id="PF01915">
    <property type="entry name" value="Glyco_hydro_3_C"/>
    <property type="match status" value="1"/>
</dbReference>
<protein>
    <recommendedName>
        <fullName evidence="9">beta-glucosidase</fullName>
        <ecNumber evidence="9">3.2.1.21</ecNumber>
    </recommendedName>
</protein>
<dbReference type="FunFam" id="2.60.40.10:FF:000495">
    <property type="entry name" value="Periplasmic beta-glucosidase"/>
    <property type="match status" value="1"/>
</dbReference>
<name>A0A9P9ERJ6_9HYPO</name>
<dbReference type="PROSITE" id="PS51820">
    <property type="entry name" value="PA14"/>
    <property type="match status" value="1"/>
</dbReference>
<accession>A0A9P9ERJ6</accession>
<dbReference type="InterPro" id="IPR050288">
    <property type="entry name" value="Cellulose_deg_GH3"/>
</dbReference>
<comment type="pathway">
    <text evidence="2 9">Glycan metabolism; cellulose degradation.</text>
</comment>
<comment type="caution">
    <text evidence="11">The sequence shown here is derived from an EMBL/GenBank/DDBJ whole genome shotgun (WGS) entry which is preliminary data.</text>
</comment>
<keyword evidence="12" id="KW-1185">Reference proteome</keyword>
<keyword evidence="4 9" id="KW-0378">Hydrolase</keyword>
<evidence type="ECO:0000313" key="11">
    <source>
        <dbReference type="EMBL" id="KAH7142666.1"/>
    </source>
</evidence>
<dbReference type="Proteomes" id="UP000717696">
    <property type="component" value="Unassembled WGS sequence"/>
</dbReference>
<sequence>MTPDNIENIISQLTLTEKVSLLSGAGACSTVSLPRLDIPRLHMSDGPHGLRGGGGRFFNPPPGYQLPCATAMGATFDVDLLLQVGKLIGDEGRRKGVHVALAPTVCIQRSPLLGRGFEAFGEDPVLSGTLAARYINGIQDRKVAACIKHFAAHDQSALGLEDDVHMSQRTLREVHLLPFQIALSMSNPWGFMTAYQKINGIHVSEDVFLLQKVLRDEWHFDGLVLSDWWGTYSTSEAINAGMDLEMPGPSIWRGKQLKTAVEARKVSTRTIDNSVRRLLKMIEKTRVPAPDAEIDGDTEQSRQTIRKAAADSIVLLKNEKNILPLSKKGDKTCGLIGELSETPATCGGGSSETTPFYISSPLDAIRGALGGDELPYEPGCNTSRWTPLIGKGLSLPGSSETGLLVEWFAKDPSAFKEAECLYSTTTTNTSLYFSQMTFPGVPQHHFIRVRSTFTATKSCLYRFGLSVCGKAKLWVDGQEVVDLWTDHPKKTDDSPCFNKLSGERFFALNVAKGQKHDLVIIMTNETFVPPAGDMPPGGVRLGGQEVRDQDGAIEDAVRLARSVDVPILIVGLGSDYEYEASDRQDLLLPGRTNEMVRRVLEANPDTVIITQTGMPIQMPWIDSAPTLVHAWLGGQETGHAIADVLFGDINPAGRLSLTFPKRLQDTPAYLNFGKTDRSIVYGEGVFVGYRYYEKLDVSPQFYFGYGLSYTEFDYSNLVLADKFDQQENDCRAEISVNITNVGNQAGSEVIQVYIGDVQADVQRPAKELKAFQKVKLAVGEKKTCKVVLDRYAVSYWSEEHNQWKAEAGDFVVIVARSADPKDVILRKVVSLACTFFWSGL</sequence>
<dbReference type="OrthoDB" id="47059at2759"/>
<dbReference type="InterPro" id="IPR013783">
    <property type="entry name" value="Ig-like_fold"/>
</dbReference>
<dbReference type="SUPFAM" id="SSF51445">
    <property type="entry name" value="(Trans)glycosidases"/>
    <property type="match status" value="1"/>
</dbReference>
<dbReference type="SUPFAM" id="SSF52279">
    <property type="entry name" value="Beta-D-glucan exohydrolase, C-terminal domain"/>
    <property type="match status" value="1"/>
</dbReference>
<dbReference type="InterPro" id="IPR037524">
    <property type="entry name" value="PA14/GLEYA"/>
</dbReference>
<dbReference type="PROSITE" id="PS00775">
    <property type="entry name" value="GLYCOSYL_HYDROL_F3"/>
    <property type="match status" value="1"/>
</dbReference>
<dbReference type="Pfam" id="PF07691">
    <property type="entry name" value="PA14"/>
    <property type="match status" value="1"/>
</dbReference>
<reference evidence="11" key="1">
    <citation type="journal article" date="2021" name="Nat. Commun.">
        <title>Genetic determinants of endophytism in the Arabidopsis root mycobiome.</title>
        <authorList>
            <person name="Mesny F."/>
            <person name="Miyauchi S."/>
            <person name="Thiergart T."/>
            <person name="Pickel B."/>
            <person name="Atanasova L."/>
            <person name="Karlsson M."/>
            <person name="Huettel B."/>
            <person name="Barry K.W."/>
            <person name="Haridas S."/>
            <person name="Chen C."/>
            <person name="Bauer D."/>
            <person name="Andreopoulos W."/>
            <person name="Pangilinan J."/>
            <person name="LaButti K."/>
            <person name="Riley R."/>
            <person name="Lipzen A."/>
            <person name="Clum A."/>
            <person name="Drula E."/>
            <person name="Henrissat B."/>
            <person name="Kohler A."/>
            <person name="Grigoriev I.V."/>
            <person name="Martin F.M."/>
            <person name="Hacquard S."/>
        </authorList>
    </citation>
    <scope>NUCLEOTIDE SEQUENCE</scope>
    <source>
        <strain evidence="11">MPI-CAGE-AT-0021</strain>
    </source>
</reference>
<dbReference type="InterPro" id="IPR036962">
    <property type="entry name" value="Glyco_hydro_3_N_sf"/>
</dbReference>
<dbReference type="PRINTS" id="PR00133">
    <property type="entry name" value="GLHYDRLASE3"/>
</dbReference>
<dbReference type="Gene3D" id="3.40.50.1700">
    <property type="entry name" value="Glycoside hydrolase family 3 C-terminal domain"/>
    <property type="match status" value="1"/>
</dbReference>
<dbReference type="Pfam" id="PF14310">
    <property type="entry name" value="Fn3-like"/>
    <property type="match status" value="1"/>
</dbReference>
<evidence type="ECO:0000256" key="6">
    <source>
        <dbReference type="ARBA" id="ARBA00023277"/>
    </source>
</evidence>
<dbReference type="SMART" id="SM01217">
    <property type="entry name" value="Fn3_like"/>
    <property type="match status" value="1"/>
</dbReference>
<dbReference type="GO" id="GO:0008422">
    <property type="term" value="F:beta-glucosidase activity"/>
    <property type="evidence" value="ECO:0007669"/>
    <property type="project" value="UniProtKB-EC"/>
</dbReference>
<evidence type="ECO:0000256" key="7">
    <source>
        <dbReference type="ARBA" id="ARBA00023295"/>
    </source>
</evidence>
<evidence type="ECO:0000256" key="8">
    <source>
        <dbReference type="ARBA" id="ARBA00023326"/>
    </source>
</evidence>